<dbReference type="Gene3D" id="3.40.50.2000">
    <property type="entry name" value="Glycogen Phosphorylase B"/>
    <property type="match status" value="2"/>
</dbReference>
<sequence>MVKPKTKKICIVVSSLGAGGAERSSAILSEMLFDLGYDIHIVSVLNKIDYPFKGTLLNLGVLKDEDDSILGRLKRLKVFKNYLKKHHFDYVIDSRTRIGLFKEFLISNFIYNPKKTIYCVRSYNTDGYINPNRFFGDRLYSSAHRIIAVSNGISVKLKKKYGFKNLTVINNPIVINNVSVMSEVDVKNKFILFFGRLDDSIKNISLLLQAYAESKIFQKEIKLIILGAGKDKDLLLNKSEILRLNNSVSFLEYKSNPYGWVKEAVFTVLTSRYEGFPRTLIESLALGTPVISVDCQSGPNEIIVDEHNGLLVENHNIKALAQAMDRLVEDKELYLRCKANAKSSVAHLSMKTIGLQWKAILN</sequence>
<name>A0A842IPA3_9FLAO</name>
<dbReference type="Pfam" id="PF13439">
    <property type="entry name" value="Glyco_transf_4"/>
    <property type="match status" value="1"/>
</dbReference>
<organism evidence="3 4">
    <name type="scientific">Winogradskyella flava</name>
    <dbReference type="NCBI Taxonomy" id="1884876"/>
    <lineage>
        <taxon>Bacteria</taxon>
        <taxon>Pseudomonadati</taxon>
        <taxon>Bacteroidota</taxon>
        <taxon>Flavobacteriia</taxon>
        <taxon>Flavobacteriales</taxon>
        <taxon>Flavobacteriaceae</taxon>
        <taxon>Winogradskyella</taxon>
    </lineage>
</organism>
<dbReference type="GO" id="GO:0016757">
    <property type="term" value="F:glycosyltransferase activity"/>
    <property type="evidence" value="ECO:0007669"/>
    <property type="project" value="InterPro"/>
</dbReference>
<dbReference type="RefSeq" id="WP_185788472.1">
    <property type="nucleotide sequence ID" value="NZ_JACLCP010000001.1"/>
</dbReference>
<dbReference type="SUPFAM" id="SSF53756">
    <property type="entry name" value="UDP-Glycosyltransferase/glycogen phosphorylase"/>
    <property type="match status" value="1"/>
</dbReference>
<protein>
    <submittedName>
        <fullName evidence="3">Glycosyltransferase</fullName>
    </submittedName>
</protein>
<dbReference type="InterPro" id="IPR001296">
    <property type="entry name" value="Glyco_trans_1"/>
</dbReference>
<dbReference type="EMBL" id="JACLCP010000001">
    <property type="protein sequence ID" value="MBC2844830.1"/>
    <property type="molecule type" value="Genomic_DNA"/>
</dbReference>
<feature type="domain" description="Glycosyl transferase family 1" evidence="1">
    <location>
        <begin position="184"/>
        <end position="343"/>
    </location>
</feature>
<proteinExistence type="predicted"/>
<dbReference type="Pfam" id="PF00534">
    <property type="entry name" value="Glycos_transf_1"/>
    <property type="match status" value="1"/>
</dbReference>
<reference evidence="3" key="1">
    <citation type="submission" date="2020-08" db="EMBL/GenBank/DDBJ databases">
        <title>Winogradskyella ouciana sp. nov., isolated from the hadal seawater of the Mariana Trench.</title>
        <authorList>
            <person name="He X."/>
        </authorList>
    </citation>
    <scope>NUCLEOTIDE SEQUENCE [LARGE SCALE GENOMIC DNA]</scope>
    <source>
        <strain evidence="3">KCTC 52348</strain>
    </source>
</reference>
<evidence type="ECO:0000313" key="3">
    <source>
        <dbReference type="EMBL" id="MBC2844830.1"/>
    </source>
</evidence>
<dbReference type="InterPro" id="IPR028098">
    <property type="entry name" value="Glyco_trans_4-like_N"/>
</dbReference>
<dbReference type="PANTHER" id="PTHR12526">
    <property type="entry name" value="GLYCOSYLTRANSFERASE"/>
    <property type="match status" value="1"/>
</dbReference>
<accession>A0A842IPA3</accession>
<comment type="caution">
    <text evidence="3">The sequence shown here is derived from an EMBL/GenBank/DDBJ whole genome shotgun (WGS) entry which is preliminary data.</text>
</comment>
<evidence type="ECO:0000259" key="2">
    <source>
        <dbReference type="Pfam" id="PF13439"/>
    </source>
</evidence>
<gene>
    <name evidence="3" type="ORF">H7F21_06965</name>
</gene>
<dbReference type="Proteomes" id="UP000533900">
    <property type="component" value="Unassembled WGS sequence"/>
</dbReference>
<evidence type="ECO:0000313" key="4">
    <source>
        <dbReference type="Proteomes" id="UP000533900"/>
    </source>
</evidence>
<keyword evidence="4" id="KW-1185">Reference proteome</keyword>
<feature type="domain" description="Glycosyltransferase subfamily 4-like N-terminal" evidence="2">
    <location>
        <begin position="19"/>
        <end position="173"/>
    </location>
</feature>
<dbReference type="AlphaFoldDB" id="A0A842IPA3"/>
<evidence type="ECO:0000259" key="1">
    <source>
        <dbReference type="Pfam" id="PF00534"/>
    </source>
</evidence>
<keyword evidence="3" id="KW-0808">Transferase</keyword>